<dbReference type="AlphaFoldDB" id="A0A2V1IJ91"/>
<reference evidence="8" key="1">
    <citation type="submission" date="2018-02" db="EMBL/GenBank/DDBJ databases">
        <authorList>
            <person name="Clavel T."/>
            <person name="Strowig T."/>
        </authorList>
    </citation>
    <scope>NUCLEOTIDE SEQUENCE [LARGE SCALE GENOMIC DNA]</scope>
    <source>
        <strain evidence="8">DSM 103720</strain>
    </source>
</reference>
<feature type="transmembrane region" description="Helical" evidence="6">
    <location>
        <begin position="12"/>
        <end position="36"/>
    </location>
</feature>
<dbReference type="GO" id="GO:0015171">
    <property type="term" value="F:amino acid transmembrane transporter activity"/>
    <property type="evidence" value="ECO:0007669"/>
    <property type="project" value="TreeGrafter"/>
</dbReference>
<keyword evidence="2" id="KW-1003">Cell membrane</keyword>
<evidence type="ECO:0000256" key="4">
    <source>
        <dbReference type="ARBA" id="ARBA00022989"/>
    </source>
</evidence>
<dbReference type="Proteomes" id="UP000244905">
    <property type="component" value="Unassembled WGS sequence"/>
</dbReference>
<keyword evidence="4 6" id="KW-1133">Transmembrane helix</keyword>
<dbReference type="InterPro" id="IPR001123">
    <property type="entry name" value="LeuE-type"/>
</dbReference>
<dbReference type="EMBL" id="PUEC01000020">
    <property type="protein sequence ID" value="PWB01590.1"/>
    <property type="molecule type" value="Genomic_DNA"/>
</dbReference>
<organism evidence="7 8">
    <name type="scientific">Duncaniella muris</name>
    <dbReference type="NCBI Taxonomy" id="2094150"/>
    <lineage>
        <taxon>Bacteria</taxon>
        <taxon>Pseudomonadati</taxon>
        <taxon>Bacteroidota</taxon>
        <taxon>Bacteroidia</taxon>
        <taxon>Bacteroidales</taxon>
        <taxon>Muribaculaceae</taxon>
        <taxon>Duncaniella</taxon>
    </lineage>
</organism>
<evidence type="ECO:0000256" key="3">
    <source>
        <dbReference type="ARBA" id="ARBA00022692"/>
    </source>
</evidence>
<dbReference type="Pfam" id="PF01810">
    <property type="entry name" value="LysE"/>
    <property type="match status" value="1"/>
</dbReference>
<evidence type="ECO:0000256" key="5">
    <source>
        <dbReference type="ARBA" id="ARBA00023136"/>
    </source>
</evidence>
<protein>
    <submittedName>
        <fullName evidence="7">Lysine transporter LysE</fullName>
    </submittedName>
</protein>
<comment type="caution">
    <text evidence="7">The sequence shown here is derived from an EMBL/GenBank/DDBJ whole genome shotgun (WGS) entry which is preliminary data.</text>
</comment>
<dbReference type="PANTHER" id="PTHR30086">
    <property type="entry name" value="ARGININE EXPORTER PROTEIN ARGO"/>
    <property type="match status" value="1"/>
</dbReference>
<feature type="transmembrane region" description="Helical" evidence="6">
    <location>
        <begin position="165"/>
        <end position="189"/>
    </location>
</feature>
<proteinExistence type="predicted"/>
<feature type="transmembrane region" description="Helical" evidence="6">
    <location>
        <begin position="57"/>
        <end position="79"/>
    </location>
</feature>
<dbReference type="RefSeq" id="WP_107032710.1">
    <property type="nucleotide sequence ID" value="NZ_CAJTGC010000006.1"/>
</dbReference>
<feature type="transmembrane region" description="Helical" evidence="6">
    <location>
        <begin position="201"/>
        <end position="224"/>
    </location>
</feature>
<keyword evidence="3 6" id="KW-0812">Transmembrane</keyword>
<evidence type="ECO:0000313" key="8">
    <source>
        <dbReference type="Proteomes" id="UP000244905"/>
    </source>
</evidence>
<comment type="subcellular location">
    <subcellularLocation>
        <location evidence="1">Cell membrane</location>
        <topology evidence="1">Multi-pass membrane protein</topology>
    </subcellularLocation>
</comment>
<feature type="transmembrane region" description="Helical" evidence="6">
    <location>
        <begin position="91"/>
        <end position="110"/>
    </location>
</feature>
<evidence type="ECO:0000256" key="2">
    <source>
        <dbReference type="ARBA" id="ARBA00022475"/>
    </source>
</evidence>
<keyword evidence="8" id="KW-1185">Reference proteome</keyword>
<sequence>MLKILRPRSDFVPLQIVIHLPVIIFRGLLIGILVSAPMGPIGMLCIQRTLNRGRWPAFFTGVGAGVSDLLYCLLTGLGLSFVTDFIQSNQSVLQVIGSIVLIVYAAYLFVANPSRALQPAAMQPASYWKDFGTGFLFTFSNPLILFFIIGLFARFSFLAPEFQAYHYVAGYISIFLGAVLWWFGVTYFVNKVRRHFNIRSMWLLNRILAAIILIMGAIGFITGIKDLFFN</sequence>
<keyword evidence="5 6" id="KW-0472">Membrane</keyword>
<dbReference type="GO" id="GO:0005886">
    <property type="term" value="C:plasma membrane"/>
    <property type="evidence" value="ECO:0007669"/>
    <property type="project" value="UniProtKB-SubCell"/>
</dbReference>
<gene>
    <name evidence="7" type="ORF">C5O23_09500</name>
</gene>
<feature type="transmembrane region" description="Helical" evidence="6">
    <location>
        <begin position="131"/>
        <end position="153"/>
    </location>
</feature>
<accession>A0A2V1IJ91</accession>
<name>A0A2V1IJ91_9BACT</name>
<evidence type="ECO:0000256" key="1">
    <source>
        <dbReference type="ARBA" id="ARBA00004651"/>
    </source>
</evidence>
<dbReference type="PANTHER" id="PTHR30086:SF20">
    <property type="entry name" value="ARGININE EXPORTER PROTEIN ARGO-RELATED"/>
    <property type="match status" value="1"/>
</dbReference>
<evidence type="ECO:0000256" key="6">
    <source>
        <dbReference type="SAM" id="Phobius"/>
    </source>
</evidence>
<evidence type="ECO:0000313" key="7">
    <source>
        <dbReference type="EMBL" id="PWB01590.1"/>
    </source>
</evidence>